<proteinExistence type="predicted"/>
<reference evidence="3 4" key="1">
    <citation type="submission" date="2017-11" db="EMBL/GenBank/DDBJ databases">
        <title>The genome of Rhizophagus clarus HR1 reveals common genetic basis of auxotrophy among arbuscular mycorrhizal fungi.</title>
        <authorList>
            <person name="Kobayashi Y."/>
        </authorList>
    </citation>
    <scope>NUCLEOTIDE SEQUENCE [LARGE SCALE GENOMIC DNA]</scope>
    <source>
        <strain evidence="3 4">HR1</strain>
    </source>
</reference>
<keyword evidence="1" id="KW-0472">Membrane</keyword>
<sequence length="1080" mass="124176">MPDNNFNYDSFVHNPPNPVDIENLSLHDSLFSSTSLTPPPFNSFNIFSFNINGLKMHSQNKIELLSNFFSLKQIFFSGVTHIHPKQMHFLAKRLSNYTVFSSTLDTSQHVRSSRGVSLFIKSSLASHVHTYTSHSSRLLSVDLYFKGNVKLRIFVIYIPPISDQALHDVTINLLIQALSEAKRLGFHHTICGDFNMHLDQFYPIFFNQPQIASKRVHRLFNFLYQMDTLILPQLISLLLWAPITVLTLLLALTMFARAHQLKQHSRRIFLFDSVTSSQWDDFSTHIDQLCNIPPPTYASWHVNRMCEYLRTNIIARVNATLPARTVSNDHTPKLPKDLETLLQYYCFLNCSLYLIRLNNIFSLYRSTFPVIPVLPLTLSSCWIDNFNKLFCTLLQASKSLRGLHLLKEKEFQDSSIKTYVETRDLNFDTDISSFINSALSRSCRRIVLDRIYIDHPTASHLLTDSKDISDAVVDHFQTAVPIKSTSPSHISELPNRWHSEYSPMDTISPDIYSSLLSPSSLEEWLSTVSSMPNGKAPGHSMITYEMLKHLGPATNSLLLILIRKYFTSADIPNLWRQAMVFPIPKPHEWRRTCRDPIITLESIIYDANHNNSPLWILSQDISKVFDSVNLSMLKFALERIRLPASAIMLILSLFMNCCNWVFTAHGDTSSYWVRIGIDQGEVISPLFWVIYIDPLLTVLKKEIIDPYILRSLTLLLTTTDDTSNIAINNLVFMDDSTLISSSKAGLEHMLTITEEFYALNNTSANHQKYILISNSLPLTTTSTIFPMDFDLQLSILNHLSSISVTPISITSSFHFLGVWFNLKGSRDFVKKQIASEYNSFAATLRPARLSAKQVVYLYNTVLIPKLEYRMQVTHLSDKDYYTATRLIRSLVKQKANFSCSLPNSILYLSQALGLINLFSHMIQCHVNNLFLMANFSILLIQRLFTYRLRLIQYRFLIPLSPLMVNDWSLWSNINIFKYLTLPGHTPLYLYMSPKVFKACLKVLRKRYLYYLSQLITPSGSHLISWTTYQSAYIAQLADKCGRSLPHKWYLDIKANTTLSDSHDHLYDRYVFFPLLFLPSI</sequence>
<gene>
    <name evidence="3" type="ORF">RclHR1_22850001</name>
</gene>
<dbReference type="EMBL" id="BEXD01001430">
    <property type="protein sequence ID" value="GBB94060.1"/>
    <property type="molecule type" value="Genomic_DNA"/>
</dbReference>
<dbReference type="PANTHER" id="PTHR19446">
    <property type="entry name" value="REVERSE TRANSCRIPTASES"/>
    <property type="match status" value="1"/>
</dbReference>
<protein>
    <recommendedName>
        <fullName evidence="2">Reverse transcriptase domain-containing protein</fullName>
    </recommendedName>
</protein>
<dbReference type="Proteomes" id="UP000247702">
    <property type="component" value="Unassembled WGS sequence"/>
</dbReference>
<evidence type="ECO:0000313" key="3">
    <source>
        <dbReference type="EMBL" id="GBB94060.1"/>
    </source>
</evidence>
<dbReference type="SUPFAM" id="SSF56219">
    <property type="entry name" value="DNase I-like"/>
    <property type="match status" value="1"/>
</dbReference>
<evidence type="ECO:0000256" key="1">
    <source>
        <dbReference type="SAM" id="Phobius"/>
    </source>
</evidence>
<dbReference type="Gene3D" id="3.60.10.10">
    <property type="entry name" value="Endonuclease/exonuclease/phosphatase"/>
    <property type="match status" value="1"/>
</dbReference>
<keyword evidence="1" id="KW-0812">Transmembrane</keyword>
<comment type="caution">
    <text evidence="3">The sequence shown here is derived from an EMBL/GenBank/DDBJ whole genome shotgun (WGS) entry which is preliminary data.</text>
</comment>
<dbReference type="InterPro" id="IPR000477">
    <property type="entry name" value="RT_dom"/>
</dbReference>
<evidence type="ECO:0000259" key="2">
    <source>
        <dbReference type="PROSITE" id="PS50878"/>
    </source>
</evidence>
<dbReference type="PROSITE" id="PS50878">
    <property type="entry name" value="RT_POL"/>
    <property type="match status" value="1"/>
</dbReference>
<accession>A0A2Z6QVS1</accession>
<dbReference type="InterPro" id="IPR036691">
    <property type="entry name" value="Endo/exonu/phosph_ase_sf"/>
</dbReference>
<organism evidence="3 4">
    <name type="scientific">Rhizophagus clarus</name>
    <dbReference type="NCBI Taxonomy" id="94130"/>
    <lineage>
        <taxon>Eukaryota</taxon>
        <taxon>Fungi</taxon>
        <taxon>Fungi incertae sedis</taxon>
        <taxon>Mucoromycota</taxon>
        <taxon>Glomeromycotina</taxon>
        <taxon>Glomeromycetes</taxon>
        <taxon>Glomerales</taxon>
        <taxon>Glomeraceae</taxon>
        <taxon>Rhizophagus</taxon>
    </lineage>
</organism>
<keyword evidence="1" id="KW-1133">Transmembrane helix</keyword>
<feature type="domain" description="Reverse transcriptase" evidence="2">
    <location>
        <begin position="543"/>
        <end position="820"/>
    </location>
</feature>
<dbReference type="Pfam" id="PF00078">
    <property type="entry name" value="RVT_1"/>
    <property type="match status" value="1"/>
</dbReference>
<name>A0A2Z6QVS1_9GLOM</name>
<dbReference type="AlphaFoldDB" id="A0A2Z6QVS1"/>
<evidence type="ECO:0000313" key="4">
    <source>
        <dbReference type="Proteomes" id="UP000247702"/>
    </source>
</evidence>
<feature type="transmembrane region" description="Helical" evidence="1">
    <location>
        <begin position="234"/>
        <end position="256"/>
    </location>
</feature>
<keyword evidence="4" id="KW-1185">Reference proteome</keyword>